<evidence type="ECO:0000313" key="3">
    <source>
        <dbReference type="Proteomes" id="UP000001840"/>
    </source>
</evidence>
<accession>D4HTV0</accession>
<reference evidence="2 3" key="1">
    <citation type="journal article" date="2009" name="J. Virol.">
        <title>The linear plasmid prophage Vp58.5 of Vibrio parahaemolyticus is closely related to the integrating phage VHML and constitutes a new incompatibility group of telomere phages.</title>
        <authorList>
            <person name="Zabala B."/>
            <person name="Hammerl J.A."/>
            <person name="Espejo R.T."/>
            <person name="Hertwig S."/>
        </authorList>
    </citation>
    <scope>NUCLEOTIDE SEQUENCE [LARGE SCALE GENOMIC DNA]</scope>
</reference>
<sequence length="230" mass="25056">MRMELRRKRFTWRMPRAVMCHRQMSMRRQSMQGLQIAEIERLLHGLVRVCTVTDHGEGGQVKVTDGELNSTWLDRAVDRAGEDREWKPLDIGEQVVVLCPSGDFAQGIIIASLYQDGHPAPSSNLNEERKVFKDGTVVSYDRESHRYLLDVKGADATVDVISAGTLNIKTTKDIKVETSANAKVTASGNADVTAAKIGLNGGAPCVTTAHICHFTGNPHGDGSSTVTAGK</sequence>
<dbReference type="KEGG" id="vg:26040278"/>
<dbReference type="Gene3D" id="6.20.150.10">
    <property type="match status" value="1"/>
</dbReference>
<evidence type="ECO:0000259" key="1">
    <source>
        <dbReference type="Pfam" id="PF04717"/>
    </source>
</evidence>
<organism evidence="2 3">
    <name type="scientific">Vibrio phage VP585</name>
    <dbReference type="NCBI Taxonomy" id="631719"/>
    <lineage>
        <taxon>Viruses</taxon>
        <taxon>Duplodnaviria</taxon>
        <taxon>Heunggongvirae</taxon>
        <taxon>Uroviricota</taxon>
        <taxon>Caudoviricetes</taxon>
        <taxon>Vhmlvirus</taxon>
        <taxon>Vhmlvirus VP585</taxon>
    </lineage>
</organism>
<proteinExistence type="predicted"/>
<dbReference type="NCBIfam" id="TIGR01644">
    <property type="entry name" value="phage_P2_V"/>
    <property type="match status" value="1"/>
</dbReference>
<dbReference type="OrthoDB" id="8359at10239"/>
<dbReference type="Proteomes" id="UP000001840">
    <property type="component" value="Segment"/>
</dbReference>
<dbReference type="Pfam" id="PF04717">
    <property type="entry name" value="Phage_base_V"/>
    <property type="match status" value="1"/>
</dbReference>
<dbReference type="InterPro" id="IPR006531">
    <property type="entry name" value="Gp5/Vgr_OB"/>
</dbReference>
<evidence type="ECO:0000313" key="2">
    <source>
        <dbReference type="EMBL" id="CAX64992.1"/>
    </source>
</evidence>
<dbReference type="EMBL" id="FN297812">
    <property type="protein sequence ID" value="CAX64992.1"/>
    <property type="molecule type" value="Genomic_DNA"/>
</dbReference>
<dbReference type="Gene3D" id="2.40.50.230">
    <property type="entry name" value="Gp5 N-terminal domain"/>
    <property type="match status" value="1"/>
</dbReference>
<name>D4HTV0_9CAUD</name>
<feature type="domain" description="Gp5/Type VI secretion system Vgr protein OB-fold" evidence="1">
    <location>
        <begin position="51"/>
        <end position="114"/>
    </location>
</feature>
<keyword evidence="3" id="KW-1185">Reference proteome</keyword>
<protein>
    <submittedName>
        <fullName evidence="2">Gp11 protein</fullName>
    </submittedName>
</protein>
<dbReference type="InterPro" id="IPR013046">
    <property type="entry name" value="GpV/Gp45"/>
</dbReference>
<dbReference type="RefSeq" id="YP_009167718.1">
    <property type="nucleotide sequence ID" value="NC_027981.1"/>
</dbReference>
<dbReference type="GeneID" id="26040278"/>
<dbReference type="InterPro" id="IPR037026">
    <property type="entry name" value="Vgr_OB-fold_dom_sf"/>
</dbReference>